<evidence type="ECO:0000313" key="1">
    <source>
        <dbReference type="EMBL" id="ACF31111.1"/>
    </source>
</evidence>
<protein>
    <submittedName>
        <fullName evidence="1">Uncharacterized protein</fullName>
    </submittedName>
</protein>
<evidence type="ECO:0000313" key="2">
    <source>
        <dbReference type="Proteomes" id="UP000002564"/>
    </source>
</evidence>
<dbReference type="KEGG" id="ngk:NGK_2511"/>
<dbReference type="AlphaFoldDB" id="B4RR53"/>
<organism evidence="1 2">
    <name type="scientific">Neisseria gonorrhoeae (strain NCCP11945)</name>
    <dbReference type="NCBI Taxonomy" id="521006"/>
    <lineage>
        <taxon>Bacteria</taxon>
        <taxon>Pseudomonadati</taxon>
        <taxon>Pseudomonadota</taxon>
        <taxon>Betaproteobacteria</taxon>
        <taxon>Neisseriales</taxon>
        <taxon>Neisseriaceae</taxon>
        <taxon>Neisseria</taxon>
    </lineage>
</organism>
<dbReference type="Proteomes" id="UP000002564">
    <property type="component" value="Chromosome"/>
</dbReference>
<sequence>MWKCRLKRSNDVSDGIFMPGYFRYRTARDRISSISIHIMPPYSKPA</sequence>
<dbReference type="EMBL" id="CP001050">
    <property type="protein sequence ID" value="ACF31111.1"/>
    <property type="molecule type" value="Genomic_DNA"/>
</dbReference>
<reference evidence="1 2" key="1">
    <citation type="journal article" date="2008" name="J. Bacteriol.">
        <title>Complete genome sequence of Neisseria gonorrhoeae NCCP11945.</title>
        <authorList>
            <person name="Chung G.T."/>
            <person name="Yoo J.S."/>
            <person name="Oh H.B."/>
            <person name="Lee Y.S."/>
            <person name="Cha S.H."/>
            <person name="Kim S.J."/>
            <person name="Yoo C.K."/>
        </authorList>
    </citation>
    <scope>NUCLEOTIDE SEQUENCE [LARGE SCALE GENOMIC DNA]</scope>
    <source>
        <strain evidence="1 2">NCCP11945</strain>
    </source>
</reference>
<dbReference type="HOGENOM" id="CLU_3186219_0_0_4"/>
<accession>B4RR53</accession>
<gene>
    <name evidence="1" type="ordered locus">NGK_2511</name>
</gene>
<name>B4RR53_NEIG2</name>
<proteinExistence type="predicted"/>